<protein>
    <submittedName>
        <fullName evidence="4">Ribosomal protein S18 acetylase RimI</fullName>
    </submittedName>
</protein>
<dbReference type="SUPFAM" id="SSF55729">
    <property type="entry name" value="Acyl-CoA N-acyltransferases (Nat)"/>
    <property type="match status" value="1"/>
</dbReference>
<gene>
    <name evidence="4" type="ORF">SAMN04490243_0394</name>
</gene>
<dbReference type="RefSeq" id="WP_317040329.1">
    <property type="nucleotide sequence ID" value="NZ_FOYQ01000001.1"/>
</dbReference>
<dbReference type="PANTHER" id="PTHR43877">
    <property type="entry name" value="AMINOALKYLPHOSPHONATE N-ACETYLTRANSFERASE-RELATED-RELATED"/>
    <property type="match status" value="1"/>
</dbReference>
<dbReference type="AlphaFoldDB" id="A0A1I6FPS4"/>
<evidence type="ECO:0000313" key="5">
    <source>
        <dbReference type="Proteomes" id="UP000199534"/>
    </source>
</evidence>
<keyword evidence="5" id="KW-1185">Reference proteome</keyword>
<dbReference type="Proteomes" id="UP000199534">
    <property type="component" value="Unassembled WGS sequence"/>
</dbReference>
<keyword evidence="2" id="KW-0012">Acyltransferase</keyword>
<keyword evidence="4" id="KW-0687">Ribonucleoprotein</keyword>
<organism evidence="4 5">
    <name type="scientific">Robiginitalea myxolifaciens</name>
    <dbReference type="NCBI Taxonomy" id="400055"/>
    <lineage>
        <taxon>Bacteria</taxon>
        <taxon>Pseudomonadati</taxon>
        <taxon>Bacteroidota</taxon>
        <taxon>Flavobacteriia</taxon>
        <taxon>Flavobacteriales</taxon>
        <taxon>Flavobacteriaceae</taxon>
        <taxon>Robiginitalea</taxon>
    </lineage>
</organism>
<feature type="domain" description="N-acetyltransferase" evidence="3">
    <location>
        <begin position="3"/>
        <end position="152"/>
    </location>
</feature>
<dbReference type="GO" id="GO:0016747">
    <property type="term" value="F:acyltransferase activity, transferring groups other than amino-acyl groups"/>
    <property type="evidence" value="ECO:0007669"/>
    <property type="project" value="InterPro"/>
</dbReference>
<dbReference type="GO" id="GO:0005840">
    <property type="term" value="C:ribosome"/>
    <property type="evidence" value="ECO:0007669"/>
    <property type="project" value="UniProtKB-KW"/>
</dbReference>
<keyword evidence="4" id="KW-0689">Ribosomal protein</keyword>
<dbReference type="InterPro" id="IPR050832">
    <property type="entry name" value="Bact_Acetyltransf"/>
</dbReference>
<dbReference type="CDD" id="cd04301">
    <property type="entry name" value="NAT_SF"/>
    <property type="match status" value="1"/>
</dbReference>
<dbReference type="Gene3D" id="3.40.630.30">
    <property type="match status" value="1"/>
</dbReference>
<evidence type="ECO:0000313" key="4">
    <source>
        <dbReference type="EMBL" id="SFR31945.1"/>
    </source>
</evidence>
<dbReference type="PANTHER" id="PTHR43877:SF2">
    <property type="entry name" value="AMINOALKYLPHOSPHONATE N-ACETYLTRANSFERASE-RELATED"/>
    <property type="match status" value="1"/>
</dbReference>
<dbReference type="Pfam" id="PF00583">
    <property type="entry name" value="Acetyltransf_1"/>
    <property type="match status" value="1"/>
</dbReference>
<dbReference type="STRING" id="400055.SAMN04490243_0394"/>
<evidence type="ECO:0000259" key="3">
    <source>
        <dbReference type="PROSITE" id="PS51186"/>
    </source>
</evidence>
<evidence type="ECO:0000256" key="1">
    <source>
        <dbReference type="ARBA" id="ARBA00022679"/>
    </source>
</evidence>
<dbReference type="InterPro" id="IPR000182">
    <property type="entry name" value="GNAT_dom"/>
</dbReference>
<dbReference type="EMBL" id="FOYQ01000001">
    <property type="protein sequence ID" value="SFR31945.1"/>
    <property type="molecule type" value="Genomic_DNA"/>
</dbReference>
<evidence type="ECO:0000256" key="2">
    <source>
        <dbReference type="ARBA" id="ARBA00023315"/>
    </source>
</evidence>
<name>A0A1I6FPS4_9FLAO</name>
<accession>A0A1I6FPS4</accession>
<proteinExistence type="predicted"/>
<dbReference type="InterPro" id="IPR016181">
    <property type="entry name" value="Acyl_CoA_acyltransferase"/>
</dbReference>
<keyword evidence="1" id="KW-0808">Transferase</keyword>
<reference evidence="4 5" key="1">
    <citation type="submission" date="2016-10" db="EMBL/GenBank/DDBJ databases">
        <authorList>
            <person name="de Groot N.N."/>
        </authorList>
    </citation>
    <scope>NUCLEOTIDE SEQUENCE [LARGE SCALE GENOMIC DNA]</scope>
    <source>
        <strain evidence="4 5">DSM 21019</strain>
    </source>
</reference>
<dbReference type="PROSITE" id="PS51186">
    <property type="entry name" value="GNAT"/>
    <property type="match status" value="1"/>
</dbReference>
<sequence length="152" mass="17743">MEISIREAKTEDLPELLEMEQALIREERPFDPTIRPDPVHYYDIPEFIEQDDVCLLVATSGARIISCGYAAVRKPRHYLDHDTYGYLGFMYTHPDFRGRGINGRIMGQLKSWCRDRGLKELRLTVYTGNSPAIRAYEKVAFEAHILEMRHRL</sequence>